<sequence length="278" mass="29915">MGGTFTDIILRGSSGALHTLKISSTEDDFSRAIASGVARLLKTASVPAETVATNAILTRKGARTGLVTTKGFRDVLEIGRLRMPRLYDLRWQKPEALAGRRCRVEVEERVGSLGEVVTPLDEESVRRAARRLRAEGVESIAVCLINSYANAAHERRVAEILETMSACPDVSLSCDVLPEIREYERTSTTVINAYIKPVVKRYLDGLLRKLADMGIRASLLVMQSGGGVMAARSAAQRPIHIIESGPAAGVMAAQVLGAETGYKNLLTFDMGGTTAKAS</sequence>
<feature type="domain" description="Hydantoinase/oxoprolinase N-terminal" evidence="2">
    <location>
        <begin position="1"/>
        <end position="163"/>
    </location>
</feature>
<dbReference type="GO" id="GO:0017168">
    <property type="term" value="F:5-oxoprolinase (ATP-hydrolyzing) activity"/>
    <property type="evidence" value="ECO:0007669"/>
    <property type="project" value="TreeGrafter"/>
</dbReference>
<feature type="domain" description="Hydantoinase A/oxoprolinase" evidence="1">
    <location>
        <begin position="185"/>
        <end position="278"/>
    </location>
</feature>
<dbReference type="InterPro" id="IPR002821">
    <property type="entry name" value="Hydantoinase_A"/>
</dbReference>
<organism evidence="3">
    <name type="scientific">marine sediment metagenome</name>
    <dbReference type="NCBI Taxonomy" id="412755"/>
    <lineage>
        <taxon>unclassified sequences</taxon>
        <taxon>metagenomes</taxon>
        <taxon>ecological metagenomes</taxon>
    </lineage>
</organism>
<dbReference type="Pfam" id="PF05378">
    <property type="entry name" value="Hydant_A_N"/>
    <property type="match status" value="1"/>
</dbReference>
<dbReference type="PANTHER" id="PTHR11365:SF23">
    <property type="entry name" value="HYPOTHETICAL 5-OXOPROLINASE (EUROFUNG)-RELATED"/>
    <property type="match status" value="1"/>
</dbReference>
<accession>X0TSU6</accession>
<proteinExistence type="predicted"/>
<name>X0TSU6_9ZZZZ</name>
<dbReference type="AlphaFoldDB" id="X0TSU6"/>
<dbReference type="EMBL" id="BARS01008465">
    <property type="protein sequence ID" value="GAF79215.1"/>
    <property type="molecule type" value="Genomic_DNA"/>
</dbReference>
<gene>
    <name evidence="3" type="ORF">S01H1_16136</name>
</gene>
<dbReference type="GO" id="GO:0005829">
    <property type="term" value="C:cytosol"/>
    <property type="evidence" value="ECO:0007669"/>
    <property type="project" value="TreeGrafter"/>
</dbReference>
<dbReference type="Pfam" id="PF01968">
    <property type="entry name" value="Hydantoinase_A"/>
    <property type="match status" value="1"/>
</dbReference>
<protein>
    <recommendedName>
        <fullName evidence="4">Hydantoinase/oxoprolinase N-terminal domain-containing protein</fullName>
    </recommendedName>
</protein>
<comment type="caution">
    <text evidence="3">The sequence shown here is derived from an EMBL/GenBank/DDBJ whole genome shotgun (WGS) entry which is preliminary data.</text>
</comment>
<evidence type="ECO:0000259" key="1">
    <source>
        <dbReference type="Pfam" id="PF01968"/>
    </source>
</evidence>
<evidence type="ECO:0008006" key="4">
    <source>
        <dbReference type="Google" id="ProtNLM"/>
    </source>
</evidence>
<dbReference type="InterPro" id="IPR008040">
    <property type="entry name" value="Hydant_A_N"/>
</dbReference>
<dbReference type="GO" id="GO:0006749">
    <property type="term" value="P:glutathione metabolic process"/>
    <property type="evidence" value="ECO:0007669"/>
    <property type="project" value="TreeGrafter"/>
</dbReference>
<evidence type="ECO:0000259" key="2">
    <source>
        <dbReference type="Pfam" id="PF05378"/>
    </source>
</evidence>
<reference evidence="3" key="1">
    <citation type="journal article" date="2014" name="Front. Microbiol.">
        <title>High frequency of phylogenetically diverse reductive dehalogenase-homologous genes in deep subseafloor sedimentary metagenomes.</title>
        <authorList>
            <person name="Kawai M."/>
            <person name="Futagami T."/>
            <person name="Toyoda A."/>
            <person name="Takaki Y."/>
            <person name="Nishi S."/>
            <person name="Hori S."/>
            <person name="Arai W."/>
            <person name="Tsubouchi T."/>
            <person name="Morono Y."/>
            <person name="Uchiyama I."/>
            <person name="Ito T."/>
            <person name="Fujiyama A."/>
            <person name="Inagaki F."/>
            <person name="Takami H."/>
        </authorList>
    </citation>
    <scope>NUCLEOTIDE SEQUENCE</scope>
    <source>
        <strain evidence="3">Expedition CK06-06</strain>
    </source>
</reference>
<feature type="non-terminal residue" evidence="3">
    <location>
        <position position="278"/>
    </location>
</feature>
<dbReference type="InterPro" id="IPR045079">
    <property type="entry name" value="Oxoprolinase-like"/>
</dbReference>
<evidence type="ECO:0000313" key="3">
    <source>
        <dbReference type="EMBL" id="GAF79215.1"/>
    </source>
</evidence>
<dbReference type="PANTHER" id="PTHR11365">
    <property type="entry name" value="5-OXOPROLINASE RELATED"/>
    <property type="match status" value="1"/>
</dbReference>